<evidence type="ECO:0000313" key="1">
    <source>
        <dbReference type="EMBL" id="KAK4233826.1"/>
    </source>
</evidence>
<comment type="caution">
    <text evidence="1">The sequence shown here is derived from an EMBL/GenBank/DDBJ whole genome shotgun (WGS) entry which is preliminary data.</text>
</comment>
<keyword evidence="2" id="KW-1185">Reference proteome</keyword>
<dbReference type="AlphaFoldDB" id="A0AAN7C1W4"/>
<evidence type="ECO:0008006" key="3">
    <source>
        <dbReference type="Google" id="ProtNLM"/>
    </source>
</evidence>
<accession>A0AAN7C1W4</accession>
<protein>
    <recommendedName>
        <fullName evidence="3">Tc1-like transposase DDE domain-containing protein</fullName>
    </recommendedName>
</protein>
<dbReference type="GO" id="GO:0003676">
    <property type="term" value="F:nucleic acid binding"/>
    <property type="evidence" value="ECO:0007669"/>
    <property type="project" value="InterPro"/>
</dbReference>
<dbReference type="InterPro" id="IPR036397">
    <property type="entry name" value="RNaseH_sf"/>
</dbReference>
<organism evidence="1 2">
    <name type="scientific">Achaetomium macrosporum</name>
    <dbReference type="NCBI Taxonomy" id="79813"/>
    <lineage>
        <taxon>Eukaryota</taxon>
        <taxon>Fungi</taxon>
        <taxon>Dikarya</taxon>
        <taxon>Ascomycota</taxon>
        <taxon>Pezizomycotina</taxon>
        <taxon>Sordariomycetes</taxon>
        <taxon>Sordariomycetidae</taxon>
        <taxon>Sordariales</taxon>
        <taxon>Chaetomiaceae</taxon>
        <taxon>Achaetomium</taxon>
    </lineage>
</organism>
<reference evidence="1" key="2">
    <citation type="submission" date="2023-05" db="EMBL/GenBank/DDBJ databases">
        <authorList>
            <consortium name="Lawrence Berkeley National Laboratory"/>
            <person name="Steindorff A."/>
            <person name="Hensen N."/>
            <person name="Bonometti L."/>
            <person name="Westerberg I."/>
            <person name="Brannstrom I.O."/>
            <person name="Guillou S."/>
            <person name="Cros-Aarteil S."/>
            <person name="Calhoun S."/>
            <person name="Haridas S."/>
            <person name="Kuo A."/>
            <person name="Mondo S."/>
            <person name="Pangilinan J."/>
            <person name="Riley R."/>
            <person name="Labutti K."/>
            <person name="Andreopoulos B."/>
            <person name="Lipzen A."/>
            <person name="Chen C."/>
            <person name="Yanf M."/>
            <person name="Daum C."/>
            <person name="Ng V."/>
            <person name="Clum A."/>
            <person name="Ohm R."/>
            <person name="Martin F."/>
            <person name="Silar P."/>
            <person name="Natvig D."/>
            <person name="Lalanne C."/>
            <person name="Gautier V."/>
            <person name="Ament-Velasquez S.L."/>
            <person name="Kruys A."/>
            <person name="Hutchinson M.I."/>
            <person name="Powell A.J."/>
            <person name="Barry K."/>
            <person name="Miller A.N."/>
            <person name="Grigoriev I.V."/>
            <person name="Debuchy R."/>
            <person name="Gladieux P."/>
            <person name="Thoren M.H."/>
            <person name="Johannesson H."/>
        </authorList>
    </citation>
    <scope>NUCLEOTIDE SEQUENCE</scope>
    <source>
        <strain evidence="1">CBS 532.94</strain>
    </source>
</reference>
<reference evidence="1" key="1">
    <citation type="journal article" date="2023" name="Mol. Phylogenet. Evol.">
        <title>Genome-scale phylogeny and comparative genomics of the fungal order Sordariales.</title>
        <authorList>
            <person name="Hensen N."/>
            <person name="Bonometti L."/>
            <person name="Westerberg I."/>
            <person name="Brannstrom I.O."/>
            <person name="Guillou S."/>
            <person name="Cros-Aarteil S."/>
            <person name="Calhoun S."/>
            <person name="Haridas S."/>
            <person name="Kuo A."/>
            <person name="Mondo S."/>
            <person name="Pangilinan J."/>
            <person name="Riley R."/>
            <person name="LaButti K."/>
            <person name="Andreopoulos B."/>
            <person name="Lipzen A."/>
            <person name="Chen C."/>
            <person name="Yan M."/>
            <person name="Daum C."/>
            <person name="Ng V."/>
            <person name="Clum A."/>
            <person name="Steindorff A."/>
            <person name="Ohm R.A."/>
            <person name="Martin F."/>
            <person name="Silar P."/>
            <person name="Natvig D.O."/>
            <person name="Lalanne C."/>
            <person name="Gautier V."/>
            <person name="Ament-Velasquez S.L."/>
            <person name="Kruys A."/>
            <person name="Hutchinson M.I."/>
            <person name="Powell A.J."/>
            <person name="Barry K."/>
            <person name="Miller A.N."/>
            <person name="Grigoriev I.V."/>
            <person name="Debuchy R."/>
            <person name="Gladieux P."/>
            <person name="Hiltunen Thoren M."/>
            <person name="Johannesson H."/>
        </authorList>
    </citation>
    <scope>NUCLEOTIDE SEQUENCE</scope>
    <source>
        <strain evidence="1">CBS 532.94</strain>
    </source>
</reference>
<sequence>MSKNEGLDQGSKTEDTDFLDRWRMCMERFAQRGYTSTDDLDSLFDLLLDYQRPRMNFCLQRLRGTFSLPKPLRPLQSRPDQQALSEAMVQKLPIMETRQWTDDRGNKFEIGPRGCFTGLDLDSIVGLTGDNLVGEVEVVFRNHDNLCSEVSEAQETHRLKELMSVTSTLWTSVRHQSYIKARLRQRFEGLRDGQSRYNSVIMALTFLCRIRQSVSTFIDAAQSMPIFRSIECVPVSVPQAPRHPAKVPREGLLCWRLPGTGWDWETSEKPGRIFCSRSQPGRSSKRSGKSKRHVHAEIQVLYRRAVLVPSSDDWAVHPYIGCSRRCFLLCYLLIRAHGGFQVRGTHETVIHPWGLRAIRRTDLVIMERDYQPLQKGGYSSWSYQRALRQGLLQIYDSIRYFQQDNAKVYISASSTKWLLNNVIEVLEDWPAHSPDLNPIEHIWALLKRKMKLDYPDIWLLKKNQVDIAHGVSLSTARDLPIIKAKSESESESGIAGGDAEVKDDLC</sequence>
<dbReference type="Proteomes" id="UP001303760">
    <property type="component" value="Unassembled WGS sequence"/>
</dbReference>
<dbReference type="Gene3D" id="3.30.420.10">
    <property type="entry name" value="Ribonuclease H-like superfamily/Ribonuclease H"/>
    <property type="match status" value="1"/>
</dbReference>
<dbReference type="InterPro" id="IPR027796">
    <property type="entry name" value="OTT_1508_deam-like"/>
</dbReference>
<gene>
    <name evidence="1" type="ORF">C8A03DRAFT_38439</name>
</gene>
<dbReference type="Pfam" id="PF14441">
    <property type="entry name" value="OTT_1508_deam"/>
    <property type="match status" value="1"/>
</dbReference>
<evidence type="ECO:0000313" key="2">
    <source>
        <dbReference type="Proteomes" id="UP001303760"/>
    </source>
</evidence>
<name>A0AAN7C1W4_9PEZI</name>
<proteinExistence type="predicted"/>
<dbReference type="EMBL" id="MU860468">
    <property type="protein sequence ID" value="KAK4233826.1"/>
    <property type="molecule type" value="Genomic_DNA"/>
</dbReference>